<organism evidence="1 2">
    <name type="scientific">Dibothriocephalus latus</name>
    <name type="common">Fish tapeworm</name>
    <name type="synonym">Diphyllobothrium latum</name>
    <dbReference type="NCBI Taxonomy" id="60516"/>
    <lineage>
        <taxon>Eukaryota</taxon>
        <taxon>Metazoa</taxon>
        <taxon>Spiralia</taxon>
        <taxon>Lophotrochozoa</taxon>
        <taxon>Platyhelminthes</taxon>
        <taxon>Cestoda</taxon>
        <taxon>Eucestoda</taxon>
        <taxon>Diphyllobothriidea</taxon>
        <taxon>Diphyllobothriidae</taxon>
        <taxon>Dibothriocephalus</taxon>
    </lineage>
</organism>
<reference evidence="1 2" key="1">
    <citation type="submission" date="2018-11" db="EMBL/GenBank/DDBJ databases">
        <authorList>
            <consortium name="Pathogen Informatics"/>
        </authorList>
    </citation>
    <scope>NUCLEOTIDE SEQUENCE [LARGE SCALE GENOMIC DNA]</scope>
</reference>
<dbReference type="SUPFAM" id="SSF52047">
    <property type="entry name" value="RNI-like"/>
    <property type="match status" value="1"/>
</dbReference>
<accession>A0A3P7MQY5</accession>
<dbReference type="EMBL" id="UYRU01074741">
    <property type="protein sequence ID" value="VDN24988.1"/>
    <property type="molecule type" value="Genomic_DNA"/>
</dbReference>
<evidence type="ECO:0000313" key="1">
    <source>
        <dbReference type="EMBL" id="VDN24988.1"/>
    </source>
</evidence>
<name>A0A3P7MQY5_DIBLA</name>
<sequence>MPRILKYRVLKKPPLDIPQFCRVCADAGTRRYMPRLHCQSTTMVQDGEATVNFVACSLMSVEDNCVLHPLNLHDLHIHISPSGKRSSLTLHHAYSPSTSATIIPVCERQAIVRSPVETLIHSHCSEIRRLSIRLCKPESNQSKIDYFQHLPSLVRDHFLPALEKCGPNLRYLEVSAELIWACCSDVSTRQRLLHLQGKCVNVRKVTMIASFVLLLVNQQIRPSAKDICTYLNIFPSLEKVRIVTVDIFHDRTIHEILATCPHLRRLYIFSLRTLTFDFTTLPPATALELLFLEFSRLSVDNDFLILLNETLANLRSVKYLLLKFAYGTYPRVQTLKPFFANRPDLRWLVMVFHKGNKVLLCYADQDRRVGLKIIEDPAFQLGNLIHTYPELYDIFWSEFHKFSECLLY</sequence>
<keyword evidence="2" id="KW-1185">Reference proteome</keyword>
<evidence type="ECO:0008006" key="3">
    <source>
        <dbReference type="Google" id="ProtNLM"/>
    </source>
</evidence>
<dbReference type="Gene3D" id="3.80.10.10">
    <property type="entry name" value="Ribonuclease Inhibitor"/>
    <property type="match status" value="1"/>
</dbReference>
<dbReference type="InterPro" id="IPR032675">
    <property type="entry name" value="LRR_dom_sf"/>
</dbReference>
<dbReference type="AlphaFoldDB" id="A0A3P7MQY5"/>
<evidence type="ECO:0000313" key="2">
    <source>
        <dbReference type="Proteomes" id="UP000281553"/>
    </source>
</evidence>
<proteinExistence type="predicted"/>
<gene>
    <name evidence="1" type="ORF">DILT_LOCUS14541</name>
</gene>
<protein>
    <recommendedName>
        <fullName evidence="3">F-box domain-containing protein</fullName>
    </recommendedName>
</protein>
<dbReference type="Proteomes" id="UP000281553">
    <property type="component" value="Unassembled WGS sequence"/>
</dbReference>